<dbReference type="HOGENOM" id="CLU_3226617_0_0_6"/>
<keyword evidence="1" id="KW-1133">Transmembrane helix</keyword>
<dbReference type="Proteomes" id="UP000004471">
    <property type="component" value="Unassembled WGS sequence"/>
</dbReference>
<evidence type="ECO:0000313" key="3">
    <source>
        <dbReference type="Proteomes" id="UP000004471"/>
    </source>
</evidence>
<dbReference type="EMBL" id="AEAH01003759">
    <property type="protein sequence ID" value="EGH35554.1"/>
    <property type="molecule type" value="Genomic_DNA"/>
</dbReference>
<feature type="transmembrane region" description="Helical" evidence="1">
    <location>
        <begin position="16"/>
        <end position="40"/>
    </location>
</feature>
<proteinExistence type="predicted"/>
<evidence type="ECO:0000256" key="1">
    <source>
        <dbReference type="SAM" id="Phobius"/>
    </source>
</evidence>
<organism evidence="2 3">
    <name type="scientific">Pseudomonas syringae pv. japonica str. M301072</name>
    <dbReference type="NCBI Taxonomy" id="629262"/>
    <lineage>
        <taxon>Bacteria</taxon>
        <taxon>Pseudomonadati</taxon>
        <taxon>Pseudomonadota</taxon>
        <taxon>Gammaproteobacteria</taxon>
        <taxon>Pseudomonadales</taxon>
        <taxon>Pseudomonadaceae</taxon>
        <taxon>Pseudomonas</taxon>
        <taxon>Pseudomonas syringae</taxon>
    </lineage>
</organism>
<protein>
    <submittedName>
        <fullName evidence="2">Acyltransferase 3</fullName>
    </submittedName>
</protein>
<dbReference type="GO" id="GO:0016746">
    <property type="term" value="F:acyltransferase activity"/>
    <property type="evidence" value="ECO:0007669"/>
    <property type="project" value="UniProtKB-KW"/>
</dbReference>
<gene>
    <name evidence="2" type="ORF">PSYJA_43656</name>
</gene>
<feature type="non-terminal residue" evidence="2">
    <location>
        <position position="1"/>
    </location>
</feature>
<name>F3FZB2_PSESX</name>
<accession>F3FZB2</accession>
<comment type="caution">
    <text evidence="2">The sequence shown here is derived from an EMBL/GenBank/DDBJ whole genome shotgun (WGS) entry which is preliminary data.</text>
</comment>
<evidence type="ECO:0000313" key="2">
    <source>
        <dbReference type="EMBL" id="EGH35554.1"/>
    </source>
</evidence>
<keyword evidence="1" id="KW-0812">Transmembrane</keyword>
<keyword evidence="2" id="KW-0012">Acyltransferase</keyword>
<sequence length="44" mass="4545">IEQPASRPSSDQRSRYATLGTLIALVFVCGALVSATGGVVSPLR</sequence>
<dbReference type="AlphaFoldDB" id="F3FZB2"/>
<keyword evidence="1" id="KW-0472">Membrane</keyword>
<feature type="non-terminal residue" evidence="2">
    <location>
        <position position="44"/>
    </location>
</feature>
<keyword evidence="2" id="KW-0808">Transferase</keyword>
<reference evidence="2 3" key="1">
    <citation type="journal article" date="2011" name="PLoS Pathog.">
        <title>Dynamic evolution of pathogenicity revealed by sequencing and comparative genomics of 19 Pseudomonas syringae isolates.</title>
        <authorList>
            <person name="Baltrus D.A."/>
            <person name="Nishimura M.T."/>
            <person name="Romanchuk A."/>
            <person name="Chang J.H."/>
            <person name="Mukhtar M.S."/>
            <person name="Cherkis K."/>
            <person name="Roach J."/>
            <person name="Grant S.R."/>
            <person name="Jones C.D."/>
            <person name="Dangl J.L."/>
        </authorList>
    </citation>
    <scope>NUCLEOTIDE SEQUENCE [LARGE SCALE GENOMIC DNA]</scope>
    <source>
        <strain evidence="3">M301072PT</strain>
    </source>
</reference>